<dbReference type="Proteomes" id="UP000327157">
    <property type="component" value="Chromosome 3"/>
</dbReference>
<dbReference type="AlphaFoldDB" id="A0A5N5GLW0"/>
<name>A0A5N5GLW0_9ROSA</name>
<feature type="region of interest" description="Disordered" evidence="1">
    <location>
        <begin position="1"/>
        <end position="23"/>
    </location>
</feature>
<gene>
    <name evidence="2" type="ORF">D8674_022391</name>
</gene>
<feature type="region of interest" description="Disordered" evidence="1">
    <location>
        <begin position="37"/>
        <end position="97"/>
    </location>
</feature>
<accession>A0A5N5GLW0</accession>
<evidence type="ECO:0000313" key="2">
    <source>
        <dbReference type="EMBL" id="KAB2615803.1"/>
    </source>
</evidence>
<feature type="compositionally biased region" description="Low complexity" evidence="1">
    <location>
        <begin position="13"/>
        <end position="23"/>
    </location>
</feature>
<protein>
    <submittedName>
        <fullName evidence="2">3-ketoacyl-CoA synthase 6-like</fullName>
    </submittedName>
</protein>
<organism evidence="2 3">
    <name type="scientific">Pyrus ussuriensis x Pyrus communis</name>
    <dbReference type="NCBI Taxonomy" id="2448454"/>
    <lineage>
        <taxon>Eukaryota</taxon>
        <taxon>Viridiplantae</taxon>
        <taxon>Streptophyta</taxon>
        <taxon>Embryophyta</taxon>
        <taxon>Tracheophyta</taxon>
        <taxon>Spermatophyta</taxon>
        <taxon>Magnoliopsida</taxon>
        <taxon>eudicotyledons</taxon>
        <taxon>Gunneridae</taxon>
        <taxon>Pentapetalae</taxon>
        <taxon>rosids</taxon>
        <taxon>fabids</taxon>
        <taxon>Rosales</taxon>
        <taxon>Rosaceae</taxon>
        <taxon>Amygdaloideae</taxon>
        <taxon>Maleae</taxon>
        <taxon>Pyrus</taxon>
    </lineage>
</organism>
<evidence type="ECO:0000256" key="1">
    <source>
        <dbReference type="SAM" id="MobiDB-lite"/>
    </source>
</evidence>
<comment type="caution">
    <text evidence="2">The sequence shown here is derived from an EMBL/GenBank/DDBJ whole genome shotgun (WGS) entry which is preliminary data.</text>
</comment>
<keyword evidence="3" id="KW-1185">Reference proteome</keyword>
<reference evidence="3" key="2">
    <citation type="submission" date="2019-10" db="EMBL/GenBank/DDBJ databases">
        <title>A de novo genome assembly of a pear dwarfing rootstock.</title>
        <authorList>
            <person name="Wang F."/>
            <person name="Wang J."/>
            <person name="Li S."/>
            <person name="Zhang Y."/>
            <person name="Fang M."/>
            <person name="Ma L."/>
            <person name="Zhao Y."/>
            <person name="Jiang S."/>
        </authorList>
    </citation>
    <scope>NUCLEOTIDE SEQUENCE [LARGE SCALE GENOMIC DNA]</scope>
</reference>
<evidence type="ECO:0000313" key="3">
    <source>
        <dbReference type="Proteomes" id="UP000327157"/>
    </source>
</evidence>
<reference evidence="2 3" key="1">
    <citation type="submission" date="2019-09" db="EMBL/GenBank/DDBJ databases">
        <authorList>
            <person name="Ou C."/>
        </authorList>
    </citation>
    <scope>NUCLEOTIDE SEQUENCE [LARGE SCALE GENOMIC DNA]</scope>
    <source>
        <strain evidence="2">S2</strain>
        <tissue evidence="2">Leaf</tissue>
    </source>
</reference>
<sequence length="97" mass="10257">MSPTSVAHPYLTSSWSKSSPKASSSPAVSLILLSSLSTSNPSLPPNVPRSDAMNRSSCDGDASLIFPHSTQTPPATHGAHTRSKWMSKLVAQPRLQT</sequence>
<dbReference type="EMBL" id="SMOL01000402">
    <property type="protein sequence ID" value="KAB2615803.1"/>
    <property type="molecule type" value="Genomic_DNA"/>
</dbReference>
<proteinExistence type="predicted"/>
<reference evidence="2 3" key="3">
    <citation type="submission" date="2019-11" db="EMBL/GenBank/DDBJ databases">
        <title>A de novo genome assembly of a pear dwarfing rootstock.</title>
        <authorList>
            <person name="Wang F."/>
            <person name="Wang J."/>
            <person name="Li S."/>
            <person name="Zhang Y."/>
            <person name="Fang M."/>
            <person name="Ma L."/>
            <person name="Zhao Y."/>
            <person name="Jiang S."/>
        </authorList>
    </citation>
    <scope>NUCLEOTIDE SEQUENCE [LARGE SCALE GENOMIC DNA]</scope>
    <source>
        <strain evidence="2">S2</strain>
        <tissue evidence="2">Leaf</tissue>
    </source>
</reference>